<protein>
    <submittedName>
        <fullName evidence="8">3D-(3,5/4)-trihydroxycyclohexane-1,2-dione acylhydrolase (Decyclizing)</fullName>
    </submittedName>
</protein>
<dbReference type="CDD" id="cd07035">
    <property type="entry name" value="TPP_PYR_POX_like"/>
    <property type="match status" value="1"/>
</dbReference>
<dbReference type="GO" id="GO:0009097">
    <property type="term" value="P:isoleucine biosynthetic process"/>
    <property type="evidence" value="ECO:0007669"/>
    <property type="project" value="TreeGrafter"/>
</dbReference>
<dbReference type="NCBIfam" id="TIGR04377">
    <property type="entry name" value="myo_inos_iolD"/>
    <property type="match status" value="1"/>
</dbReference>
<keyword evidence="9" id="KW-1185">Reference proteome</keyword>
<evidence type="ECO:0000256" key="3">
    <source>
        <dbReference type="RuleBase" id="RU362132"/>
    </source>
</evidence>
<evidence type="ECO:0000313" key="8">
    <source>
        <dbReference type="EMBL" id="SKA56345.1"/>
    </source>
</evidence>
<dbReference type="OrthoDB" id="3194735at2"/>
<dbReference type="RefSeq" id="WP_078752878.1">
    <property type="nucleotide sequence ID" value="NZ_FUXU01000031.1"/>
</dbReference>
<evidence type="ECO:0000313" key="9">
    <source>
        <dbReference type="Proteomes" id="UP000190162"/>
    </source>
</evidence>
<evidence type="ECO:0000259" key="5">
    <source>
        <dbReference type="Pfam" id="PF00205"/>
    </source>
</evidence>
<dbReference type="GO" id="GO:0050660">
    <property type="term" value="F:flavin adenine dinucleotide binding"/>
    <property type="evidence" value="ECO:0007669"/>
    <property type="project" value="TreeGrafter"/>
</dbReference>
<dbReference type="GO" id="GO:0005948">
    <property type="term" value="C:acetolactate synthase complex"/>
    <property type="evidence" value="ECO:0007669"/>
    <property type="project" value="TreeGrafter"/>
</dbReference>
<organism evidence="8 9">
    <name type="scientific">Enterovibrio nigricans DSM 22720</name>
    <dbReference type="NCBI Taxonomy" id="1121868"/>
    <lineage>
        <taxon>Bacteria</taxon>
        <taxon>Pseudomonadati</taxon>
        <taxon>Pseudomonadota</taxon>
        <taxon>Gammaproteobacteria</taxon>
        <taxon>Vibrionales</taxon>
        <taxon>Vibrionaceae</taxon>
        <taxon>Enterovibrio</taxon>
    </lineage>
</organism>
<dbReference type="SUPFAM" id="SSF52518">
    <property type="entry name" value="Thiamin diphosphate-binding fold (THDP-binding)"/>
    <property type="match status" value="2"/>
</dbReference>
<dbReference type="InterPro" id="IPR012001">
    <property type="entry name" value="Thiamin_PyroP_enz_TPP-bd_dom"/>
</dbReference>
<keyword evidence="8" id="KW-0378">Hydrolase</keyword>
<dbReference type="InterPro" id="IPR011766">
    <property type="entry name" value="TPP_enzyme_TPP-bd"/>
</dbReference>
<feature type="domain" description="Thiamine pyrophosphate enzyme TPP-binding" evidence="6">
    <location>
        <begin position="434"/>
        <end position="572"/>
    </location>
</feature>
<feature type="domain" description="Thiamine pyrophosphate enzyme N-terminal TPP-binding" evidence="7">
    <location>
        <begin position="48"/>
        <end position="130"/>
    </location>
</feature>
<name>A0A1T4UUR0_9GAMM</name>
<evidence type="ECO:0000259" key="6">
    <source>
        <dbReference type="Pfam" id="PF02775"/>
    </source>
</evidence>
<dbReference type="PANTHER" id="PTHR18968">
    <property type="entry name" value="THIAMINE PYROPHOSPHATE ENZYMES"/>
    <property type="match status" value="1"/>
</dbReference>
<comment type="similarity">
    <text evidence="1 3">Belongs to the TPP enzyme family.</text>
</comment>
<dbReference type="InterPro" id="IPR029061">
    <property type="entry name" value="THDP-binding"/>
</dbReference>
<dbReference type="Pfam" id="PF02776">
    <property type="entry name" value="TPP_enzyme_N"/>
    <property type="match status" value="1"/>
</dbReference>
<keyword evidence="4" id="KW-0175">Coiled coil</keyword>
<dbReference type="InterPro" id="IPR045229">
    <property type="entry name" value="TPP_enz"/>
</dbReference>
<evidence type="ECO:0000256" key="4">
    <source>
        <dbReference type="SAM" id="Coils"/>
    </source>
</evidence>
<dbReference type="InterPro" id="IPR029035">
    <property type="entry name" value="DHS-like_NAD/FAD-binding_dom"/>
</dbReference>
<dbReference type="InterPro" id="IPR030817">
    <property type="entry name" value="Myo_inos_IolD"/>
</dbReference>
<dbReference type="AlphaFoldDB" id="A0A1T4UUR0"/>
<evidence type="ECO:0000259" key="7">
    <source>
        <dbReference type="Pfam" id="PF02776"/>
    </source>
</evidence>
<feature type="domain" description="Thiamine pyrophosphate enzyme central" evidence="5">
    <location>
        <begin position="222"/>
        <end position="353"/>
    </location>
</feature>
<proteinExistence type="inferred from homology"/>
<evidence type="ECO:0000256" key="2">
    <source>
        <dbReference type="ARBA" id="ARBA00023052"/>
    </source>
</evidence>
<dbReference type="GO" id="GO:0016823">
    <property type="term" value="F:hydrolase activity, acting on acid carbon-carbon bonds, in ketonic substances"/>
    <property type="evidence" value="ECO:0007669"/>
    <property type="project" value="InterPro"/>
</dbReference>
<dbReference type="Pfam" id="PF00205">
    <property type="entry name" value="TPP_enzyme_M"/>
    <property type="match status" value="1"/>
</dbReference>
<dbReference type="GO" id="GO:0030976">
    <property type="term" value="F:thiamine pyrophosphate binding"/>
    <property type="evidence" value="ECO:0007669"/>
    <property type="project" value="InterPro"/>
</dbReference>
<evidence type="ECO:0000256" key="1">
    <source>
        <dbReference type="ARBA" id="ARBA00007812"/>
    </source>
</evidence>
<sequence>MGTVRLTTAQALVRYLAAQQIEIDGEVTSLFGCAFAIFGHGNVTCLGQQLYENQSVFPTWRGQNEQSMAHAAIAYARANQRRRIGIATSSVGPGATNMVTAAGVAHTNRLPLLLLCGDTFQSRLPDPVLQQTEHFSDPSLTVNDAFKSVTRFWDRINAPSQLTVALPQAIATMLDPADCGPALIALPQDVQGEAWDFPESFFTPTVHRIRRPQPEDIDLVLAAKAIKAAKRPLIIAGGGVFYSGARDALVNFVEKHQIPVVETIAGRTLLPDAHPLNCGPIGATGSNSANHMCHDADLVLAIGTRLQDFTTGSWTVFRDENMKLISINAGRFDANKHRAQSIIADAKAAIEQLDEKLNDHRVDHAWVGKGQEEKAAWTNIVNTRMTATDTALPSYAQVIGKVSQLVNEGDRVITAAGGLPAELNMNWQTTYPYALGIEFGFSCMGYEVAAGWGNKIARPDNESIVMVGDGSYLMMNSDIYSSVLTGHKMIVVVCDNGGFAVIRKLQTNTGNVAFNNQLEDCTSVRDYALPRVDFVNHAKSLGAHAEKVTQLQDFEAAFARAKAADRTAVLVVDIDDTVWSSCDAWWEVGLPQETDDPNIIEARDKWEQGRQHQRRVV</sequence>
<dbReference type="GO" id="GO:0000287">
    <property type="term" value="F:magnesium ion binding"/>
    <property type="evidence" value="ECO:0007669"/>
    <property type="project" value="InterPro"/>
</dbReference>
<dbReference type="EMBL" id="FUXU01000031">
    <property type="protein sequence ID" value="SKA56345.1"/>
    <property type="molecule type" value="Genomic_DNA"/>
</dbReference>
<dbReference type="GO" id="GO:0003984">
    <property type="term" value="F:acetolactate synthase activity"/>
    <property type="evidence" value="ECO:0007669"/>
    <property type="project" value="TreeGrafter"/>
</dbReference>
<dbReference type="Pfam" id="PF02775">
    <property type="entry name" value="TPP_enzyme_C"/>
    <property type="match status" value="1"/>
</dbReference>
<keyword evidence="2 3" id="KW-0786">Thiamine pyrophosphate</keyword>
<gene>
    <name evidence="8" type="ORF">SAMN02745132_02556</name>
</gene>
<dbReference type="PANTHER" id="PTHR18968:SF9">
    <property type="entry name" value="3D-(3,5_4)-TRIHYDROXYCYCLOHEXANE-1,2-DIONE HYDROLASE"/>
    <property type="match status" value="1"/>
</dbReference>
<reference evidence="9" key="1">
    <citation type="submission" date="2017-02" db="EMBL/GenBank/DDBJ databases">
        <authorList>
            <person name="Varghese N."/>
            <person name="Submissions S."/>
        </authorList>
    </citation>
    <scope>NUCLEOTIDE SEQUENCE [LARGE SCALE GENOMIC DNA]</scope>
    <source>
        <strain evidence="9">DSM 22720</strain>
    </source>
</reference>
<accession>A0A1T4UUR0</accession>
<dbReference type="GO" id="GO:0009099">
    <property type="term" value="P:L-valine biosynthetic process"/>
    <property type="evidence" value="ECO:0007669"/>
    <property type="project" value="TreeGrafter"/>
</dbReference>
<dbReference type="GO" id="GO:0019310">
    <property type="term" value="P:inositol catabolic process"/>
    <property type="evidence" value="ECO:0007669"/>
    <property type="project" value="InterPro"/>
</dbReference>
<feature type="coiled-coil region" evidence="4">
    <location>
        <begin position="336"/>
        <end position="363"/>
    </location>
</feature>
<dbReference type="SUPFAM" id="SSF52467">
    <property type="entry name" value="DHS-like NAD/FAD-binding domain"/>
    <property type="match status" value="1"/>
</dbReference>
<dbReference type="InterPro" id="IPR012000">
    <property type="entry name" value="Thiamin_PyroP_enz_cen_dom"/>
</dbReference>
<dbReference type="Proteomes" id="UP000190162">
    <property type="component" value="Unassembled WGS sequence"/>
</dbReference>
<dbReference type="Gene3D" id="3.40.50.1220">
    <property type="entry name" value="TPP-binding domain"/>
    <property type="match status" value="1"/>
</dbReference>
<dbReference type="Gene3D" id="3.40.50.970">
    <property type="match status" value="2"/>
</dbReference>